<evidence type="ECO:0000256" key="1">
    <source>
        <dbReference type="SAM" id="MobiDB-lite"/>
    </source>
</evidence>
<feature type="compositionally biased region" description="Basic and acidic residues" evidence="1">
    <location>
        <begin position="245"/>
        <end position="260"/>
    </location>
</feature>
<proteinExistence type="predicted"/>
<feature type="region of interest" description="Disordered" evidence="1">
    <location>
        <begin position="114"/>
        <end position="164"/>
    </location>
</feature>
<name>A0A0H2RHK8_9AGAM</name>
<feature type="region of interest" description="Disordered" evidence="1">
    <location>
        <begin position="1"/>
        <end position="32"/>
    </location>
</feature>
<evidence type="ECO:0000313" key="2">
    <source>
        <dbReference type="EMBL" id="KLO04356.1"/>
    </source>
</evidence>
<feature type="compositionally biased region" description="Low complexity" evidence="1">
    <location>
        <begin position="17"/>
        <end position="32"/>
    </location>
</feature>
<gene>
    <name evidence="2" type="ORF">SCHPADRAFT_947757</name>
</gene>
<feature type="compositionally biased region" description="Polar residues" evidence="1">
    <location>
        <begin position="1"/>
        <end position="16"/>
    </location>
</feature>
<feature type="region of interest" description="Disordered" evidence="1">
    <location>
        <begin position="187"/>
        <end position="260"/>
    </location>
</feature>
<sequence>MYNNTSDSWDVPATSQLSASDPSLASGSSDSDVFLVPQWNTNRTKDLAAMPPSPIFCVRSQLEKMTEEFPTSYANTACLLGQGTPSHRREKYFRSIQPVLAAFAPSVEETYTSKSYQAPQQYSNTSNARHSSPSLTTAPLFPRPPTTNTASQSTTSTVDASSTRRTSAFPVAACQASVAGSLRAGTLPANSNQVATPGSSNSRPSSTRCAVTPGSATSASFPTSSLEFYSLKPTNSASSSSRAVCQRELDDAERGCKHNS</sequence>
<accession>A0A0H2RHK8</accession>
<feature type="compositionally biased region" description="Polar residues" evidence="1">
    <location>
        <begin position="114"/>
        <end position="137"/>
    </location>
</feature>
<dbReference type="Proteomes" id="UP000053477">
    <property type="component" value="Unassembled WGS sequence"/>
</dbReference>
<protein>
    <submittedName>
        <fullName evidence="2">Uncharacterized protein</fullName>
    </submittedName>
</protein>
<dbReference type="AlphaFoldDB" id="A0A0H2RHK8"/>
<dbReference type="InParanoid" id="A0A0H2RHK8"/>
<evidence type="ECO:0000313" key="3">
    <source>
        <dbReference type="Proteomes" id="UP000053477"/>
    </source>
</evidence>
<feature type="compositionally biased region" description="Polar residues" evidence="1">
    <location>
        <begin position="188"/>
        <end position="243"/>
    </location>
</feature>
<keyword evidence="3" id="KW-1185">Reference proteome</keyword>
<feature type="compositionally biased region" description="Low complexity" evidence="1">
    <location>
        <begin position="146"/>
        <end position="157"/>
    </location>
</feature>
<dbReference type="EMBL" id="KQ086576">
    <property type="protein sequence ID" value="KLO04356.1"/>
    <property type="molecule type" value="Genomic_DNA"/>
</dbReference>
<organism evidence="2 3">
    <name type="scientific">Schizopora paradoxa</name>
    <dbReference type="NCBI Taxonomy" id="27342"/>
    <lineage>
        <taxon>Eukaryota</taxon>
        <taxon>Fungi</taxon>
        <taxon>Dikarya</taxon>
        <taxon>Basidiomycota</taxon>
        <taxon>Agaricomycotina</taxon>
        <taxon>Agaricomycetes</taxon>
        <taxon>Hymenochaetales</taxon>
        <taxon>Schizoporaceae</taxon>
        <taxon>Schizopora</taxon>
    </lineage>
</organism>
<reference evidence="2 3" key="1">
    <citation type="submission" date="2015-04" db="EMBL/GenBank/DDBJ databases">
        <title>Complete genome sequence of Schizopora paradoxa KUC8140, a cosmopolitan wood degrader in East Asia.</title>
        <authorList>
            <consortium name="DOE Joint Genome Institute"/>
            <person name="Min B."/>
            <person name="Park H."/>
            <person name="Jang Y."/>
            <person name="Kim J.-J."/>
            <person name="Kim K.H."/>
            <person name="Pangilinan J."/>
            <person name="Lipzen A."/>
            <person name="Riley R."/>
            <person name="Grigoriev I.V."/>
            <person name="Spatafora J.W."/>
            <person name="Choi I.-G."/>
        </authorList>
    </citation>
    <scope>NUCLEOTIDE SEQUENCE [LARGE SCALE GENOMIC DNA]</scope>
    <source>
        <strain evidence="2 3">KUC8140</strain>
    </source>
</reference>